<evidence type="ECO:0000256" key="1">
    <source>
        <dbReference type="ARBA" id="ARBA00000971"/>
    </source>
</evidence>
<evidence type="ECO:0000256" key="5">
    <source>
        <dbReference type="ARBA" id="ARBA00023110"/>
    </source>
</evidence>
<dbReference type="PANTHER" id="PTHR30560">
    <property type="entry name" value="TRIGGER FACTOR CHAPERONE AND PEPTIDYL-PROLYL CIS/TRANS ISOMERASE"/>
    <property type="match status" value="1"/>
</dbReference>
<dbReference type="Gene3D" id="3.10.50.40">
    <property type="match status" value="1"/>
</dbReference>
<dbReference type="GO" id="GO:0015031">
    <property type="term" value="P:protein transport"/>
    <property type="evidence" value="ECO:0007669"/>
    <property type="project" value="UniProtKB-UniRule"/>
</dbReference>
<dbReference type="Proteomes" id="UP000460298">
    <property type="component" value="Unassembled WGS sequence"/>
</dbReference>
<keyword evidence="7 9" id="KW-0413">Isomerase</keyword>
<evidence type="ECO:0000256" key="4">
    <source>
        <dbReference type="ARBA" id="ARBA00016902"/>
    </source>
</evidence>
<evidence type="ECO:0000313" key="13">
    <source>
        <dbReference type="Proteomes" id="UP000460298"/>
    </source>
</evidence>
<dbReference type="SUPFAM" id="SSF102735">
    <property type="entry name" value="Trigger factor ribosome-binding domain"/>
    <property type="match status" value="1"/>
</dbReference>
<dbReference type="GO" id="GO:0003755">
    <property type="term" value="F:peptidyl-prolyl cis-trans isomerase activity"/>
    <property type="evidence" value="ECO:0007669"/>
    <property type="project" value="UniProtKB-UniRule"/>
</dbReference>
<reference evidence="12 13" key="1">
    <citation type="submission" date="2019-10" db="EMBL/GenBank/DDBJ databases">
        <title>Extracellular Electron Transfer in a Candidatus Methanoperedens spp. Enrichment Culture.</title>
        <authorList>
            <person name="Berger S."/>
            <person name="Rangel Shaw D."/>
            <person name="Berben T."/>
            <person name="In 'T Zandt M."/>
            <person name="Frank J."/>
            <person name="Reimann J."/>
            <person name="Jetten M.S.M."/>
            <person name="Welte C.U."/>
        </authorList>
    </citation>
    <scope>NUCLEOTIDE SEQUENCE [LARGE SCALE GENOMIC DNA]</scope>
    <source>
        <strain evidence="12">SB12</strain>
    </source>
</reference>
<dbReference type="GO" id="GO:0044183">
    <property type="term" value="F:protein folding chaperone"/>
    <property type="evidence" value="ECO:0007669"/>
    <property type="project" value="TreeGrafter"/>
</dbReference>
<dbReference type="PANTHER" id="PTHR30560:SF3">
    <property type="entry name" value="TRIGGER FACTOR-LIKE PROTEIN TIG, CHLOROPLASTIC"/>
    <property type="match status" value="1"/>
</dbReference>
<dbReference type="InterPro" id="IPR046357">
    <property type="entry name" value="PPIase_dom_sf"/>
</dbReference>
<dbReference type="Pfam" id="PF05697">
    <property type="entry name" value="Trigger_N"/>
    <property type="match status" value="1"/>
</dbReference>
<protein>
    <recommendedName>
        <fullName evidence="4 9">Trigger factor</fullName>
        <shortName evidence="9">TF</shortName>
        <ecNumber evidence="3 9">5.2.1.8</ecNumber>
    </recommendedName>
    <alternativeName>
        <fullName evidence="8 9">PPIase</fullName>
    </alternativeName>
</protein>
<dbReference type="InterPro" id="IPR036611">
    <property type="entry name" value="Trigger_fac_ribosome-bd_sf"/>
</dbReference>
<dbReference type="AlphaFoldDB" id="A0A833M391"/>
<dbReference type="Gene3D" id="1.10.3120.10">
    <property type="entry name" value="Trigger factor, C-terminal domain"/>
    <property type="match status" value="1"/>
</dbReference>
<dbReference type="GO" id="GO:0043335">
    <property type="term" value="P:protein unfolding"/>
    <property type="evidence" value="ECO:0007669"/>
    <property type="project" value="TreeGrafter"/>
</dbReference>
<evidence type="ECO:0000256" key="6">
    <source>
        <dbReference type="ARBA" id="ARBA00023186"/>
    </source>
</evidence>
<dbReference type="InterPro" id="IPR037041">
    <property type="entry name" value="Trigger_fac_C_sf"/>
</dbReference>
<dbReference type="InterPro" id="IPR027304">
    <property type="entry name" value="Trigger_fact/SurA_dom_sf"/>
</dbReference>
<organism evidence="12 13">
    <name type="scientific">Leptonema illini</name>
    <dbReference type="NCBI Taxonomy" id="183"/>
    <lineage>
        <taxon>Bacteria</taxon>
        <taxon>Pseudomonadati</taxon>
        <taxon>Spirochaetota</taxon>
        <taxon>Spirochaetia</taxon>
        <taxon>Leptospirales</taxon>
        <taxon>Leptospiraceae</taxon>
        <taxon>Leptonema</taxon>
    </lineage>
</organism>
<dbReference type="SUPFAM" id="SSF54534">
    <property type="entry name" value="FKBP-like"/>
    <property type="match status" value="1"/>
</dbReference>
<dbReference type="EC" id="5.2.1.8" evidence="3 9"/>
<gene>
    <name evidence="9 12" type="primary">tig</name>
    <name evidence="12" type="ORF">F9K24_02625</name>
</gene>
<comment type="similarity">
    <text evidence="2 9">Belongs to the FKBP-type PPIase family. Tig subfamily.</text>
</comment>
<keyword evidence="5 9" id="KW-0697">Rotamase</keyword>
<keyword evidence="9" id="KW-0131">Cell cycle</keyword>
<proteinExistence type="inferred from homology"/>
<feature type="domain" description="Trigger factor C-terminal" evidence="11">
    <location>
        <begin position="260"/>
        <end position="424"/>
    </location>
</feature>
<dbReference type="InterPro" id="IPR005215">
    <property type="entry name" value="Trig_fac"/>
</dbReference>
<evidence type="ECO:0000256" key="3">
    <source>
        <dbReference type="ARBA" id="ARBA00013194"/>
    </source>
</evidence>
<dbReference type="Pfam" id="PF05698">
    <property type="entry name" value="Trigger_C"/>
    <property type="match status" value="1"/>
</dbReference>
<evidence type="ECO:0000256" key="8">
    <source>
        <dbReference type="ARBA" id="ARBA00029986"/>
    </source>
</evidence>
<dbReference type="GO" id="GO:0043022">
    <property type="term" value="F:ribosome binding"/>
    <property type="evidence" value="ECO:0007669"/>
    <property type="project" value="TreeGrafter"/>
</dbReference>
<keyword evidence="9" id="KW-0963">Cytoplasm</keyword>
<evidence type="ECO:0000256" key="7">
    <source>
        <dbReference type="ARBA" id="ARBA00023235"/>
    </source>
</evidence>
<dbReference type="GO" id="GO:0051083">
    <property type="term" value="P:'de novo' cotranslational protein folding"/>
    <property type="evidence" value="ECO:0007669"/>
    <property type="project" value="TreeGrafter"/>
</dbReference>
<dbReference type="EMBL" id="WBUI01000002">
    <property type="protein sequence ID" value="KAB2934692.1"/>
    <property type="molecule type" value="Genomic_DNA"/>
</dbReference>
<dbReference type="GO" id="GO:0051301">
    <property type="term" value="P:cell division"/>
    <property type="evidence" value="ECO:0007669"/>
    <property type="project" value="UniProtKB-KW"/>
</dbReference>
<comment type="domain">
    <text evidence="9">Consists of 3 domains; the N-terminus binds the ribosome, the middle domain has PPIase activity, while the C-terminus has intrinsic chaperone activity on its own.</text>
</comment>
<comment type="catalytic activity">
    <reaction evidence="1 9">
        <text>[protein]-peptidylproline (omega=180) = [protein]-peptidylproline (omega=0)</text>
        <dbReference type="Rhea" id="RHEA:16237"/>
        <dbReference type="Rhea" id="RHEA-COMP:10747"/>
        <dbReference type="Rhea" id="RHEA-COMP:10748"/>
        <dbReference type="ChEBI" id="CHEBI:83833"/>
        <dbReference type="ChEBI" id="CHEBI:83834"/>
        <dbReference type="EC" id="5.2.1.8"/>
    </reaction>
</comment>
<accession>A0A833M391</accession>
<dbReference type="InterPro" id="IPR008880">
    <property type="entry name" value="Trigger_fac_C"/>
</dbReference>
<evidence type="ECO:0000256" key="9">
    <source>
        <dbReference type="HAMAP-Rule" id="MF_00303"/>
    </source>
</evidence>
<comment type="caution">
    <text evidence="12">The sequence shown here is derived from an EMBL/GenBank/DDBJ whole genome shotgun (WGS) entry which is preliminary data.</text>
</comment>
<evidence type="ECO:0000256" key="2">
    <source>
        <dbReference type="ARBA" id="ARBA00005464"/>
    </source>
</evidence>
<evidence type="ECO:0000313" key="12">
    <source>
        <dbReference type="EMBL" id="KAB2934692.1"/>
    </source>
</evidence>
<dbReference type="Gene3D" id="3.30.70.1050">
    <property type="entry name" value="Trigger factor ribosome-binding domain"/>
    <property type="match status" value="1"/>
</dbReference>
<evidence type="ECO:0000259" key="11">
    <source>
        <dbReference type="Pfam" id="PF05698"/>
    </source>
</evidence>
<dbReference type="HAMAP" id="MF_00303">
    <property type="entry name" value="Trigger_factor_Tig"/>
    <property type="match status" value="1"/>
</dbReference>
<dbReference type="SUPFAM" id="SSF109998">
    <property type="entry name" value="Triger factor/SurA peptide-binding domain-like"/>
    <property type="match status" value="1"/>
</dbReference>
<dbReference type="PIRSF" id="PIRSF003095">
    <property type="entry name" value="Trigger_factor"/>
    <property type="match status" value="1"/>
</dbReference>
<keyword evidence="9" id="KW-0132">Cell division</keyword>
<evidence type="ECO:0000259" key="10">
    <source>
        <dbReference type="Pfam" id="PF05697"/>
    </source>
</evidence>
<dbReference type="GO" id="GO:0005737">
    <property type="term" value="C:cytoplasm"/>
    <property type="evidence" value="ECO:0007669"/>
    <property type="project" value="UniProtKB-SubCell"/>
</dbReference>
<comment type="subcellular location">
    <subcellularLocation>
        <location evidence="9">Cytoplasm</location>
    </subcellularLocation>
    <text evidence="9">About half TF is bound to the ribosome near the polypeptide exit tunnel while the other half is free in the cytoplasm.</text>
</comment>
<dbReference type="InterPro" id="IPR008881">
    <property type="entry name" value="Trigger_fac_ribosome-bd_bac"/>
</dbReference>
<dbReference type="NCBIfam" id="TIGR00115">
    <property type="entry name" value="tig"/>
    <property type="match status" value="1"/>
</dbReference>
<comment type="function">
    <text evidence="9">Involved in protein export. Acts as a chaperone by maintaining the newly synthesized protein in an open conformation. Functions as a peptidyl-prolyl cis-trans isomerase.</text>
</comment>
<sequence>MEYKVKKKSDTQAVVTFTATAADIEGAYEKAYVKAASKVKLPGFRPGKAPIDLVKKHLGDSVIEDAANILVIDAYNDTVEKLDPSPVSRPSFKLEKFEPGKGAEFEAEYEFLPEIKLAKYKKLKVEQEQPEFEEALYEPVLTKIQEQNVIMVPREGQPVSEGDVVTLNLQIAQGKKELYKNSELEFDTAKDEIFPGLKEAVSGKKVGDAHSYEVDVEKNFPDRRYAGKKVTVSFDTVDVRARELPAINDELAAQAGEFSTLADLKADIKSKILKVAEEHLKGRAMDSLIKQVIEKNPFAVPTALVETEVERILANLSRRLGIEEGKRISIEGLAQLTGRTGEEVKSEYEAMALENIKSRMVIDETARLESIEVTDADLEKEIRERLVSAGYEDGPMLDRMVQDENLRSGLRDEMKVKKTLDWLYENAEVKKGDKVSIKKLIDEGKIRI</sequence>
<name>A0A833M391_9LEPT</name>
<keyword evidence="6 9" id="KW-0143">Chaperone</keyword>
<feature type="domain" description="Trigger factor ribosome-binding bacterial" evidence="10">
    <location>
        <begin position="1"/>
        <end position="142"/>
    </location>
</feature>